<evidence type="ECO:0000256" key="1">
    <source>
        <dbReference type="SAM" id="Phobius"/>
    </source>
</evidence>
<keyword evidence="1" id="KW-1133">Transmembrane helix</keyword>
<protein>
    <submittedName>
        <fullName evidence="2">Uncharacterized protein</fullName>
    </submittedName>
</protein>
<keyword evidence="1" id="KW-0472">Membrane</keyword>
<dbReference type="KEGG" id="arac:E0W69_008355"/>
<feature type="transmembrane region" description="Helical" evidence="1">
    <location>
        <begin position="166"/>
        <end position="184"/>
    </location>
</feature>
<evidence type="ECO:0000313" key="3">
    <source>
        <dbReference type="Proteomes" id="UP000292424"/>
    </source>
</evidence>
<dbReference type="RefSeq" id="WP_131329632.1">
    <property type="nucleotide sequence ID" value="NZ_CP044016.1"/>
</dbReference>
<dbReference type="EMBL" id="CP044016">
    <property type="protein sequence ID" value="QES88664.1"/>
    <property type="molecule type" value="Genomic_DNA"/>
</dbReference>
<organism evidence="2 3">
    <name type="scientific">Rhizosphaericola mali</name>
    <dbReference type="NCBI Taxonomy" id="2545455"/>
    <lineage>
        <taxon>Bacteria</taxon>
        <taxon>Pseudomonadati</taxon>
        <taxon>Bacteroidota</taxon>
        <taxon>Chitinophagia</taxon>
        <taxon>Chitinophagales</taxon>
        <taxon>Chitinophagaceae</taxon>
        <taxon>Rhizosphaericola</taxon>
    </lineage>
</organism>
<dbReference type="AlphaFoldDB" id="A0A5P2FYP6"/>
<feature type="transmembrane region" description="Helical" evidence="1">
    <location>
        <begin position="36"/>
        <end position="54"/>
    </location>
</feature>
<feature type="transmembrane region" description="Helical" evidence="1">
    <location>
        <begin position="7"/>
        <end position="24"/>
    </location>
</feature>
<name>A0A5P2FYP6_9BACT</name>
<proteinExistence type="predicted"/>
<evidence type="ECO:0000313" key="2">
    <source>
        <dbReference type="EMBL" id="QES88664.1"/>
    </source>
</evidence>
<accession>A0A5P2FYP6</accession>
<gene>
    <name evidence="2" type="ORF">E0W69_008355</name>
</gene>
<feature type="transmembrane region" description="Helical" evidence="1">
    <location>
        <begin position="138"/>
        <end position="154"/>
    </location>
</feature>
<dbReference type="OrthoDB" id="6333271at2"/>
<sequence length="186" mass="20486">MNKTIRFIVIFLLLIFQILFLSMIGLENYQHKKWQAILFIVGISALLLIAYLKAPLHHHEHDIEDILVAIWVPIGAVVCYSLHTYLHLEIVISAGITGTLASFLPNLNKKSDYLSKLPVAIYCGTFVGMSSVNIAKNIGFIIAAGIFTGVLLLLSKNLFLGVGGKLGTLAFVGVTIASFLYYILHI</sequence>
<dbReference type="Proteomes" id="UP000292424">
    <property type="component" value="Chromosome"/>
</dbReference>
<reference evidence="2 3" key="1">
    <citation type="submission" date="2019-09" db="EMBL/GenBank/DDBJ databases">
        <title>Complete genome sequence of Arachidicoccus sp. B3-10 isolated from apple orchard soil.</title>
        <authorList>
            <person name="Kim H.S."/>
            <person name="Han K.-I."/>
            <person name="Suh M.K."/>
            <person name="Lee K.C."/>
            <person name="Eom M.K."/>
            <person name="Kim J.-S."/>
            <person name="Kang S.W."/>
            <person name="Sin Y."/>
            <person name="Lee J.-S."/>
        </authorList>
    </citation>
    <scope>NUCLEOTIDE SEQUENCE [LARGE SCALE GENOMIC DNA]</scope>
    <source>
        <strain evidence="2 3">B3-10</strain>
    </source>
</reference>
<keyword evidence="3" id="KW-1185">Reference proteome</keyword>
<keyword evidence="1" id="KW-0812">Transmembrane</keyword>
<feature type="transmembrane region" description="Helical" evidence="1">
    <location>
        <begin position="66"/>
        <end position="84"/>
    </location>
</feature>